<dbReference type="Proteomes" id="UP001162162">
    <property type="component" value="Unassembled WGS sequence"/>
</dbReference>
<dbReference type="AlphaFoldDB" id="A0AAV8YCB2"/>
<name>A0AAV8YCB2_9CUCU</name>
<keyword evidence="1" id="KW-0677">Repeat</keyword>
<proteinExistence type="predicted"/>
<dbReference type="PANTHER" id="PTHR23314:SF0">
    <property type="entry name" value="SPERM-ASSOCIATED ANTIGEN 6"/>
    <property type="match status" value="1"/>
</dbReference>
<evidence type="ECO:0000313" key="3">
    <source>
        <dbReference type="Proteomes" id="UP001162162"/>
    </source>
</evidence>
<keyword evidence="3" id="KW-1185">Reference proteome</keyword>
<dbReference type="Pfam" id="PF00514">
    <property type="entry name" value="Arm"/>
    <property type="match status" value="1"/>
</dbReference>
<dbReference type="InterPro" id="IPR000357">
    <property type="entry name" value="HEAT"/>
</dbReference>
<dbReference type="PANTHER" id="PTHR23314">
    <property type="entry name" value="SPERM-ASSOCIATED ANTIGEN 6 ARMADILLO REPEAT-CONTAINING"/>
    <property type="match status" value="1"/>
</dbReference>
<dbReference type="SMART" id="SM00185">
    <property type="entry name" value="ARM"/>
    <property type="match status" value="6"/>
</dbReference>
<dbReference type="InterPro" id="IPR011989">
    <property type="entry name" value="ARM-like"/>
</dbReference>
<dbReference type="GO" id="GO:0008017">
    <property type="term" value="F:microtubule binding"/>
    <property type="evidence" value="ECO:0007669"/>
    <property type="project" value="TreeGrafter"/>
</dbReference>
<protein>
    <recommendedName>
        <fullName evidence="4">Sperm-associated antigen 6</fullName>
    </recommendedName>
</protein>
<sequence length="397" mass="43244">MTNRSIDQVFDQYQKSRLCFAQSIADLALRQQNVEPLTKNGILELLRPLLSDPCSQIRQTSAVALGRLVDHDARLAEELINKSFMPLLLQCVYHGNAAAWGIGYIARHSLTLAQACVEAGAVPLLMLCLQEPELTLKQITTSAISDIAKHSVELAQSVVDSGVIPYLTKSLDNTDEKLKRQILTALSSCAKHSTELAEVVVEAEIFPSVLLLLGHPCPMVRRNAAILIRDIVKHSLELTQMVVNTGGIGALMETLNQNIDQDDGAKVPSITALGFISGHSDQLALSVIGCKAIVLLAQILDESKDEVVLTVTAWCLGQIGKHSPEHSQAVAAANIFPRLLDFYTGESVGEDLKYKCKNALKLCLQKCLLVSALEPLLFQAPANILKYTLGQYSKVIF</sequence>
<dbReference type="SUPFAM" id="SSF48371">
    <property type="entry name" value="ARM repeat"/>
    <property type="match status" value="1"/>
</dbReference>
<dbReference type="GO" id="GO:0015630">
    <property type="term" value="C:microtubule cytoskeleton"/>
    <property type="evidence" value="ECO:0007669"/>
    <property type="project" value="TreeGrafter"/>
</dbReference>
<evidence type="ECO:0000313" key="2">
    <source>
        <dbReference type="EMBL" id="KAJ8949174.1"/>
    </source>
</evidence>
<dbReference type="Pfam" id="PF02985">
    <property type="entry name" value="HEAT"/>
    <property type="match status" value="2"/>
</dbReference>
<accession>A0AAV8YCB2</accession>
<dbReference type="InterPro" id="IPR016024">
    <property type="entry name" value="ARM-type_fold"/>
</dbReference>
<dbReference type="GO" id="GO:0003341">
    <property type="term" value="P:cilium movement"/>
    <property type="evidence" value="ECO:0007669"/>
    <property type="project" value="TreeGrafter"/>
</dbReference>
<dbReference type="InterPro" id="IPR000225">
    <property type="entry name" value="Armadillo"/>
</dbReference>
<evidence type="ECO:0008006" key="4">
    <source>
        <dbReference type="Google" id="ProtNLM"/>
    </source>
</evidence>
<organism evidence="2 3">
    <name type="scientific">Aromia moschata</name>
    <dbReference type="NCBI Taxonomy" id="1265417"/>
    <lineage>
        <taxon>Eukaryota</taxon>
        <taxon>Metazoa</taxon>
        <taxon>Ecdysozoa</taxon>
        <taxon>Arthropoda</taxon>
        <taxon>Hexapoda</taxon>
        <taxon>Insecta</taxon>
        <taxon>Pterygota</taxon>
        <taxon>Neoptera</taxon>
        <taxon>Endopterygota</taxon>
        <taxon>Coleoptera</taxon>
        <taxon>Polyphaga</taxon>
        <taxon>Cucujiformia</taxon>
        <taxon>Chrysomeloidea</taxon>
        <taxon>Cerambycidae</taxon>
        <taxon>Cerambycinae</taxon>
        <taxon>Callichromatini</taxon>
        <taxon>Aromia</taxon>
    </lineage>
</organism>
<dbReference type="Gene3D" id="1.25.10.10">
    <property type="entry name" value="Leucine-rich Repeat Variant"/>
    <property type="match status" value="3"/>
</dbReference>
<dbReference type="EMBL" id="JAPWTK010000122">
    <property type="protein sequence ID" value="KAJ8949174.1"/>
    <property type="molecule type" value="Genomic_DNA"/>
</dbReference>
<comment type="caution">
    <text evidence="2">The sequence shown here is derived from an EMBL/GenBank/DDBJ whole genome shotgun (WGS) entry which is preliminary data.</text>
</comment>
<gene>
    <name evidence="2" type="ORF">NQ318_021665</name>
</gene>
<evidence type="ECO:0000256" key="1">
    <source>
        <dbReference type="ARBA" id="ARBA00022737"/>
    </source>
</evidence>
<reference evidence="2" key="1">
    <citation type="journal article" date="2023" name="Insect Mol. Biol.">
        <title>Genome sequencing provides insights into the evolution of gene families encoding plant cell wall-degrading enzymes in longhorned beetles.</title>
        <authorList>
            <person name="Shin N.R."/>
            <person name="Okamura Y."/>
            <person name="Kirsch R."/>
            <person name="Pauchet Y."/>
        </authorList>
    </citation>
    <scope>NUCLEOTIDE SEQUENCE</scope>
    <source>
        <strain evidence="2">AMC_N1</strain>
    </source>
</reference>